<gene>
    <name evidence="2" type="ORF">RCOM_1173490</name>
</gene>
<dbReference type="EMBL" id="EQ973822">
    <property type="protein sequence ID" value="EEF44402.1"/>
    <property type="molecule type" value="Genomic_DNA"/>
</dbReference>
<accession>B9RVW5</accession>
<dbReference type="GO" id="GO:0003676">
    <property type="term" value="F:nucleic acid binding"/>
    <property type="evidence" value="ECO:0007669"/>
    <property type="project" value="InterPro"/>
</dbReference>
<feature type="domain" description="RNase H type-1" evidence="1">
    <location>
        <begin position="10"/>
        <end position="72"/>
    </location>
</feature>
<protein>
    <recommendedName>
        <fullName evidence="1">RNase H type-1 domain-containing protein</fullName>
    </recommendedName>
</protein>
<sequence length="90" mass="9936">MKAALIKSVAKEDQGAIRVVARDHFGRFLFYTAKCFQHCSSSILLESLALREAIELEKMNGVQDSIVEGDAKGNLEASIEVKGIDWSGFF</sequence>
<name>B9RVW5_RICCO</name>
<proteinExistence type="predicted"/>
<dbReference type="InParanoid" id="B9RVW5"/>
<dbReference type="Proteomes" id="UP000008311">
    <property type="component" value="Unassembled WGS sequence"/>
</dbReference>
<evidence type="ECO:0000313" key="3">
    <source>
        <dbReference type="Proteomes" id="UP000008311"/>
    </source>
</evidence>
<reference evidence="3" key="1">
    <citation type="journal article" date="2010" name="Nat. Biotechnol.">
        <title>Draft genome sequence of the oilseed species Ricinus communis.</title>
        <authorList>
            <person name="Chan A.P."/>
            <person name="Crabtree J."/>
            <person name="Zhao Q."/>
            <person name="Lorenzi H."/>
            <person name="Orvis J."/>
            <person name="Puiu D."/>
            <person name="Melake-Berhan A."/>
            <person name="Jones K.M."/>
            <person name="Redman J."/>
            <person name="Chen G."/>
            <person name="Cahoon E.B."/>
            <person name="Gedil M."/>
            <person name="Stanke M."/>
            <person name="Haas B.J."/>
            <person name="Wortman J.R."/>
            <person name="Fraser-Liggett C.M."/>
            <person name="Ravel J."/>
            <person name="Rabinowicz P.D."/>
        </authorList>
    </citation>
    <scope>NUCLEOTIDE SEQUENCE [LARGE SCALE GENOMIC DNA]</scope>
    <source>
        <strain evidence="3">cv. Hale</strain>
    </source>
</reference>
<dbReference type="AlphaFoldDB" id="B9RVW5"/>
<dbReference type="GO" id="GO:0004523">
    <property type="term" value="F:RNA-DNA hybrid ribonuclease activity"/>
    <property type="evidence" value="ECO:0007669"/>
    <property type="project" value="InterPro"/>
</dbReference>
<evidence type="ECO:0000259" key="1">
    <source>
        <dbReference type="Pfam" id="PF13456"/>
    </source>
</evidence>
<keyword evidence="3" id="KW-1185">Reference proteome</keyword>
<dbReference type="InterPro" id="IPR002156">
    <property type="entry name" value="RNaseH_domain"/>
</dbReference>
<evidence type="ECO:0000313" key="2">
    <source>
        <dbReference type="EMBL" id="EEF44402.1"/>
    </source>
</evidence>
<dbReference type="Pfam" id="PF13456">
    <property type="entry name" value="RVT_3"/>
    <property type="match status" value="1"/>
</dbReference>
<organism evidence="2 3">
    <name type="scientific">Ricinus communis</name>
    <name type="common">Castor bean</name>
    <dbReference type="NCBI Taxonomy" id="3988"/>
    <lineage>
        <taxon>Eukaryota</taxon>
        <taxon>Viridiplantae</taxon>
        <taxon>Streptophyta</taxon>
        <taxon>Embryophyta</taxon>
        <taxon>Tracheophyta</taxon>
        <taxon>Spermatophyta</taxon>
        <taxon>Magnoliopsida</taxon>
        <taxon>eudicotyledons</taxon>
        <taxon>Gunneridae</taxon>
        <taxon>Pentapetalae</taxon>
        <taxon>rosids</taxon>
        <taxon>fabids</taxon>
        <taxon>Malpighiales</taxon>
        <taxon>Euphorbiaceae</taxon>
        <taxon>Acalyphoideae</taxon>
        <taxon>Acalypheae</taxon>
        <taxon>Ricinus</taxon>
    </lineage>
</organism>